<protein>
    <submittedName>
        <fullName evidence="1">7015_t:CDS:1</fullName>
    </submittedName>
</protein>
<dbReference type="AlphaFoldDB" id="A0A9N9PET2"/>
<sequence>MSITHRRTINYQLPQIENTSNIIMNKMQIHSHSSNPLGQAIYNPNSSGSITYITENIV</sequence>
<evidence type="ECO:0000313" key="1">
    <source>
        <dbReference type="EMBL" id="CAG8813403.1"/>
    </source>
</evidence>
<gene>
    <name evidence="1" type="ORF">CPELLU_LOCUS18905</name>
</gene>
<feature type="non-terminal residue" evidence="1">
    <location>
        <position position="58"/>
    </location>
</feature>
<proteinExistence type="predicted"/>
<dbReference type="EMBL" id="CAJVQA010040849">
    <property type="protein sequence ID" value="CAG8813403.1"/>
    <property type="molecule type" value="Genomic_DNA"/>
</dbReference>
<evidence type="ECO:0000313" key="2">
    <source>
        <dbReference type="Proteomes" id="UP000789759"/>
    </source>
</evidence>
<reference evidence="1" key="1">
    <citation type="submission" date="2021-06" db="EMBL/GenBank/DDBJ databases">
        <authorList>
            <person name="Kallberg Y."/>
            <person name="Tangrot J."/>
            <person name="Rosling A."/>
        </authorList>
    </citation>
    <scope>NUCLEOTIDE SEQUENCE</scope>
    <source>
        <strain evidence="1">FL966</strain>
    </source>
</reference>
<accession>A0A9N9PET2</accession>
<comment type="caution">
    <text evidence="1">The sequence shown here is derived from an EMBL/GenBank/DDBJ whole genome shotgun (WGS) entry which is preliminary data.</text>
</comment>
<organism evidence="1 2">
    <name type="scientific">Cetraspora pellucida</name>
    <dbReference type="NCBI Taxonomy" id="1433469"/>
    <lineage>
        <taxon>Eukaryota</taxon>
        <taxon>Fungi</taxon>
        <taxon>Fungi incertae sedis</taxon>
        <taxon>Mucoromycota</taxon>
        <taxon>Glomeromycotina</taxon>
        <taxon>Glomeromycetes</taxon>
        <taxon>Diversisporales</taxon>
        <taxon>Gigasporaceae</taxon>
        <taxon>Cetraspora</taxon>
    </lineage>
</organism>
<name>A0A9N9PET2_9GLOM</name>
<keyword evidence="2" id="KW-1185">Reference proteome</keyword>
<dbReference type="Proteomes" id="UP000789759">
    <property type="component" value="Unassembled WGS sequence"/>
</dbReference>